<evidence type="ECO:0000259" key="9">
    <source>
        <dbReference type="Pfam" id="PF24779"/>
    </source>
</evidence>
<keyword evidence="4" id="KW-0539">Nucleus</keyword>
<feature type="compositionally biased region" description="Basic residues" evidence="8">
    <location>
        <begin position="278"/>
        <end position="287"/>
    </location>
</feature>
<dbReference type="GO" id="GO:0032040">
    <property type="term" value="C:small-subunit processome"/>
    <property type="evidence" value="ECO:0007669"/>
    <property type="project" value="InterPro"/>
</dbReference>
<keyword evidence="2" id="KW-0690">Ribosome biogenesis</keyword>
<gene>
    <name evidence="10" type="ORF">B0J11DRAFT_559185</name>
</gene>
<keyword evidence="11" id="KW-1185">Reference proteome</keyword>
<dbReference type="AlphaFoldDB" id="A0A9P9DRL7"/>
<evidence type="ECO:0000256" key="8">
    <source>
        <dbReference type="SAM" id="MobiDB-lite"/>
    </source>
</evidence>
<proteinExistence type="inferred from homology"/>
<dbReference type="SUPFAM" id="SSF88723">
    <property type="entry name" value="PIN domain-like"/>
    <property type="match status" value="1"/>
</dbReference>
<evidence type="ECO:0000256" key="1">
    <source>
        <dbReference type="ARBA" id="ARBA00004604"/>
    </source>
</evidence>
<dbReference type="CDD" id="cd09865">
    <property type="entry name" value="PIN_ScUtp23p-like"/>
    <property type="match status" value="1"/>
</dbReference>
<dbReference type="InterPro" id="IPR006984">
    <property type="entry name" value="Fcf1/UTP23"/>
</dbReference>
<evidence type="ECO:0000256" key="6">
    <source>
        <dbReference type="ARBA" id="ARBA00038503"/>
    </source>
</evidence>
<accession>A0A9P9DRL7</accession>
<dbReference type="Proteomes" id="UP000700596">
    <property type="component" value="Unassembled WGS sequence"/>
</dbReference>
<evidence type="ECO:0000256" key="7">
    <source>
        <dbReference type="ARBA" id="ARBA00076388"/>
    </source>
</evidence>
<dbReference type="Pfam" id="PF04900">
    <property type="entry name" value="Fcf1"/>
    <property type="match status" value="1"/>
</dbReference>
<evidence type="ECO:0000256" key="3">
    <source>
        <dbReference type="ARBA" id="ARBA00022552"/>
    </source>
</evidence>
<comment type="caution">
    <text evidence="10">The sequence shown here is derived from an EMBL/GenBank/DDBJ whole genome shotgun (WGS) entry which is preliminary data.</text>
</comment>
<evidence type="ECO:0000256" key="2">
    <source>
        <dbReference type="ARBA" id="ARBA00022517"/>
    </source>
</evidence>
<protein>
    <recommendedName>
        <fullName evidence="7">U three protein 23</fullName>
    </recommendedName>
</protein>
<name>A0A9P9DRL7_9PLEO</name>
<comment type="similarity">
    <text evidence="6">Belongs to the UTP23/FCF1 family. UTP23 subfamily.</text>
</comment>
<evidence type="ECO:0000313" key="11">
    <source>
        <dbReference type="Proteomes" id="UP000700596"/>
    </source>
</evidence>
<feature type="region of interest" description="Disordered" evidence="8">
    <location>
        <begin position="170"/>
        <end position="303"/>
    </location>
</feature>
<dbReference type="EMBL" id="JAGMWT010000008">
    <property type="protein sequence ID" value="KAH7123764.1"/>
    <property type="molecule type" value="Genomic_DNA"/>
</dbReference>
<dbReference type="PANTHER" id="PTHR12416">
    <property type="entry name" value="RRNA-PROCESSING PROTEIN UTP23 HOMOLOG"/>
    <property type="match status" value="1"/>
</dbReference>
<evidence type="ECO:0000256" key="5">
    <source>
        <dbReference type="ARBA" id="ARBA00037300"/>
    </source>
</evidence>
<dbReference type="GO" id="GO:0006364">
    <property type="term" value="P:rRNA processing"/>
    <property type="evidence" value="ECO:0007669"/>
    <property type="project" value="UniProtKB-KW"/>
</dbReference>
<dbReference type="FunFam" id="3.40.50.1010:FF:000006">
    <property type="entry name" value="rRNA-processing protein UTP23 homolog"/>
    <property type="match status" value="1"/>
</dbReference>
<dbReference type="Gene3D" id="3.40.50.1010">
    <property type="entry name" value="5'-nuclease"/>
    <property type="match status" value="1"/>
</dbReference>
<comment type="subcellular location">
    <subcellularLocation>
        <location evidence="1">Nucleus</location>
        <location evidence="1">Nucleolus</location>
    </subcellularLocation>
</comment>
<dbReference type="InterPro" id="IPR029060">
    <property type="entry name" value="PIN-like_dom_sf"/>
</dbReference>
<dbReference type="Pfam" id="PF24779">
    <property type="entry name" value="UTP23_sensor"/>
    <property type="match status" value="1"/>
</dbReference>
<sequence>MRGRRLKNYRKQMQVFKVNFGFREPYQVVCDAQILEDAWGMKIDLPGRLKGVLGGEVKMMTEPIVTQCCIRQLYNAKPKNEALITAAKNFERRRCGHHELEEPLDASECLASVVGQTNKNRVVVATQEAGTRSALRKVPGTPIVYISNSVVILEPISATTEAARNQEERAKFKAGIKGGRDAHAGGKRKRNEEDESADENGNSTQDQPDGSIEGQATGDTRPLQKKKKRSRGPKQPNPLSVKRAKKVVTQHPEKSRVTKTRSDPPVEDPSHDGEEGTKRKRKRKHKSKVEGGDVPAEQDTAES</sequence>
<feature type="compositionally biased region" description="Polar residues" evidence="8">
    <location>
        <begin position="199"/>
        <end position="208"/>
    </location>
</feature>
<feature type="compositionally biased region" description="Basic and acidic residues" evidence="8">
    <location>
        <begin position="251"/>
        <end position="277"/>
    </location>
</feature>
<evidence type="ECO:0000256" key="4">
    <source>
        <dbReference type="ARBA" id="ARBA00023242"/>
    </source>
</evidence>
<comment type="function">
    <text evidence="5">Involved in rRNA-processing and ribosome biogenesis.</text>
</comment>
<dbReference type="InterPro" id="IPR057776">
    <property type="entry name" value="UTP23_sensor"/>
</dbReference>
<reference evidence="10" key="1">
    <citation type="journal article" date="2021" name="Nat. Commun.">
        <title>Genetic determinants of endophytism in the Arabidopsis root mycobiome.</title>
        <authorList>
            <person name="Mesny F."/>
            <person name="Miyauchi S."/>
            <person name="Thiergart T."/>
            <person name="Pickel B."/>
            <person name="Atanasova L."/>
            <person name="Karlsson M."/>
            <person name="Huettel B."/>
            <person name="Barry K.W."/>
            <person name="Haridas S."/>
            <person name="Chen C."/>
            <person name="Bauer D."/>
            <person name="Andreopoulos W."/>
            <person name="Pangilinan J."/>
            <person name="LaButti K."/>
            <person name="Riley R."/>
            <person name="Lipzen A."/>
            <person name="Clum A."/>
            <person name="Drula E."/>
            <person name="Henrissat B."/>
            <person name="Kohler A."/>
            <person name="Grigoriev I.V."/>
            <person name="Martin F.M."/>
            <person name="Hacquard S."/>
        </authorList>
    </citation>
    <scope>NUCLEOTIDE SEQUENCE</scope>
    <source>
        <strain evidence="10">MPI-CAGE-CH-0243</strain>
    </source>
</reference>
<keyword evidence="3" id="KW-0698">rRNA processing</keyword>
<dbReference type="OrthoDB" id="25675at2759"/>
<feature type="domain" description="UTP23 sensor motif region" evidence="9">
    <location>
        <begin position="227"/>
        <end position="246"/>
    </location>
</feature>
<organism evidence="10 11">
    <name type="scientific">Dendryphion nanum</name>
    <dbReference type="NCBI Taxonomy" id="256645"/>
    <lineage>
        <taxon>Eukaryota</taxon>
        <taxon>Fungi</taxon>
        <taxon>Dikarya</taxon>
        <taxon>Ascomycota</taxon>
        <taxon>Pezizomycotina</taxon>
        <taxon>Dothideomycetes</taxon>
        <taxon>Pleosporomycetidae</taxon>
        <taxon>Pleosporales</taxon>
        <taxon>Torulaceae</taxon>
        <taxon>Dendryphion</taxon>
    </lineage>
</organism>
<evidence type="ECO:0000313" key="10">
    <source>
        <dbReference type="EMBL" id="KAH7123764.1"/>
    </source>
</evidence>
<feature type="compositionally biased region" description="Basic residues" evidence="8">
    <location>
        <begin position="223"/>
        <end position="232"/>
    </location>
</feature>